<dbReference type="PROSITE" id="PS50283">
    <property type="entry name" value="NA_SOLUT_SYMP_3"/>
    <property type="match status" value="1"/>
</dbReference>
<evidence type="ECO:0000313" key="10">
    <source>
        <dbReference type="Proteomes" id="UP000232693"/>
    </source>
</evidence>
<evidence type="ECO:0000256" key="6">
    <source>
        <dbReference type="ARBA" id="ARBA00022989"/>
    </source>
</evidence>
<dbReference type="Proteomes" id="UP000232693">
    <property type="component" value="Chromosome"/>
</dbReference>
<dbReference type="CDD" id="cd11474">
    <property type="entry name" value="SLC5sbd_CHT"/>
    <property type="match status" value="1"/>
</dbReference>
<protein>
    <submittedName>
        <fullName evidence="9">Sodium:solute symporter</fullName>
    </submittedName>
</protein>
<dbReference type="InterPro" id="IPR038377">
    <property type="entry name" value="Na/Glc_symporter_sf"/>
</dbReference>
<evidence type="ECO:0000256" key="2">
    <source>
        <dbReference type="ARBA" id="ARBA00006434"/>
    </source>
</evidence>
<keyword evidence="7" id="KW-0472">Membrane</keyword>
<name>A0A2K9A5D7_9GAMM</name>
<keyword evidence="6" id="KW-1133">Transmembrane helix</keyword>
<evidence type="ECO:0000313" key="9">
    <source>
        <dbReference type="EMBL" id="AUD77950.1"/>
    </source>
</evidence>
<keyword evidence="10" id="KW-1185">Reference proteome</keyword>
<dbReference type="RefSeq" id="WP_106645864.1">
    <property type="nucleotide sequence ID" value="NZ_BMGO01000001.1"/>
</dbReference>
<dbReference type="GO" id="GO:0005886">
    <property type="term" value="C:plasma membrane"/>
    <property type="evidence" value="ECO:0007669"/>
    <property type="project" value="TreeGrafter"/>
</dbReference>
<comment type="subcellular location">
    <subcellularLocation>
        <location evidence="1">Membrane</location>
        <topology evidence="1">Multi-pass membrane protein</topology>
    </subcellularLocation>
</comment>
<dbReference type="Gene3D" id="1.20.1730.10">
    <property type="entry name" value="Sodium/glucose cotransporter"/>
    <property type="match status" value="1"/>
</dbReference>
<sequence length="466" mass="49933">MNIVVLGVIFFVLVQFAVGLWASRKPKNETDFLLAGRRLNPGLAVFTIFATWFGAETCIGAASSIYENGLSGGTADPFGFSLCLFLMGIVFAMPLWKRKFITFADLFRQRYSVRIEKLVVIILVPASMLWAAAQIRAFGQILSSLSGLQVEYAITIAASVVIIYTMLGGLLAVAVTDVIQAGFLILGLVLLGVFVFASGDPNASLTSVDPARFSFVSEDSTLLQKFEAWAIPIFGSVLTQELITRVLACRSAEEARSSTLKGASLYLVVGLIPVYLGLVGLNLMPNLADSEQLLPELAKSYLPTIFYILFAGALVSAILSTVDSALLASSSLLSHNIVVPLTKRNHEVSERQKVLFARIGIVVLGALAYYIALHAKGVYDLVVTASAFGSAGVFVVGTFGLFTRFGGEITAGLTLVSAATIWILGEFVFGWATPFFISLLTGFGVYIIAALIERHFSGPAKGFQTA</sequence>
<evidence type="ECO:0000256" key="4">
    <source>
        <dbReference type="ARBA" id="ARBA00022692"/>
    </source>
</evidence>
<keyword evidence="4" id="KW-0812">Transmembrane</keyword>
<proteinExistence type="inferred from homology"/>
<evidence type="ECO:0000256" key="8">
    <source>
        <dbReference type="RuleBase" id="RU362091"/>
    </source>
</evidence>
<dbReference type="GO" id="GO:0015293">
    <property type="term" value="F:symporter activity"/>
    <property type="evidence" value="ECO:0007669"/>
    <property type="project" value="UniProtKB-KW"/>
</dbReference>
<comment type="similarity">
    <text evidence="2 8">Belongs to the sodium:solute symporter (SSF) (TC 2.A.21) family.</text>
</comment>
<dbReference type="InterPro" id="IPR050277">
    <property type="entry name" value="Sodium:Solute_Symporter"/>
</dbReference>
<keyword evidence="5" id="KW-0769">Symport</keyword>
<dbReference type="EMBL" id="CP025120">
    <property type="protein sequence ID" value="AUD77950.1"/>
    <property type="molecule type" value="Genomic_DNA"/>
</dbReference>
<dbReference type="Pfam" id="PF00474">
    <property type="entry name" value="SSF"/>
    <property type="match status" value="1"/>
</dbReference>
<evidence type="ECO:0000256" key="3">
    <source>
        <dbReference type="ARBA" id="ARBA00022448"/>
    </source>
</evidence>
<keyword evidence="3" id="KW-0813">Transport</keyword>
<dbReference type="AlphaFoldDB" id="A0A2K9A5D7"/>
<organism evidence="9 10">
    <name type="scientific">Kangiella profundi</name>
    <dbReference type="NCBI Taxonomy" id="1561924"/>
    <lineage>
        <taxon>Bacteria</taxon>
        <taxon>Pseudomonadati</taxon>
        <taxon>Pseudomonadota</taxon>
        <taxon>Gammaproteobacteria</taxon>
        <taxon>Kangiellales</taxon>
        <taxon>Kangiellaceae</taxon>
        <taxon>Kangiella</taxon>
    </lineage>
</organism>
<evidence type="ECO:0000256" key="7">
    <source>
        <dbReference type="ARBA" id="ARBA00023136"/>
    </source>
</evidence>
<evidence type="ECO:0000256" key="1">
    <source>
        <dbReference type="ARBA" id="ARBA00004141"/>
    </source>
</evidence>
<dbReference type="KEGG" id="kpd:CW740_01320"/>
<dbReference type="InterPro" id="IPR001734">
    <property type="entry name" value="Na/solute_symporter"/>
</dbReference>
<dbReference type="OrthoDB" id="9789704at2"/>
<dbReference type="PANTHER" id="PTHR48086">
    <property type="entry name" value="SODIUM/PROLINE SYMPORTER-RELATED"/>
    <property type="match status" value="1"/>
</dbReference>
<gene>
    <name evidence="9" type="ORF">CW740_01320</name>
</gene>
<evidence type="ECO:0000256" key="5">
    <source>
        <dbReference type="ARBA" id="ARBA00022847"/>
    </source>
</evidence>
<dbReference type="PANTHER" id="PTHR48086:SF7">
    <property type="entry name" value="SODIUM-SOLUTE SYMPORTER-RELATED"/>
    <property type="match status" value="1"/>
</dbReference>
<reference evidence="9 10" key="1">
    <citation type="submission" date="2017-12" db="EMBL/GenBank/DDBJ databases">
        <title>Kangiella profundi FT102 completed genome.</title>
        <authorList>
            <person name="Xu J."/>
            <person name="Wang J."/>
            <person name="Lu Y."/>
        </authorList>
    </citation>
    <scope>NUCLEOTIDE SEQUENCE [LARGE SCALE GENOMIC DNA]</scope>
    <source>
        <strain evidence="9 10">FT102</strain>
    </source>
</reference>
<accession>A0A2K9A5D7</accession>